<evidence type="ECO:0000313" key="2">
    <source>
        <dbReference type="Proteomes" id="UP000316968"/>
    </source>
</evidence>
<dbReference type="InterPro" id="IPR001539">
    <property type="entry name" value="Peptidase_U32"/>
</dbReference>
<dbReference type="Pfam" id="PF01136">
    <property type="entry name" value="Peptidase_U32"/>
    <property type="match status" value="1"/>
</dbReference>
<dbReference type="PANTHER" id="PTHR30217">
    <property type="entry name" value="PEPTIDASE U32 FAMILY"/>
    <property type="match status" value="1"/>
</dbReference>
<dbReference type="OrthoDB" id="9807498at2"/>
<name>A0A4Y6UUM0_SACBS</name>
<sequence>MGKKPELLATCGTLDELKALAEAGCDAFLLGEERYGMRLPGEFTPEMIGEAVNFAHPRGIKIYAAVNNLMDNEKLPLLPEYLKRMGELGVDGIEFGDPSVLMQARSLLPGLPLHWNAEMTSTNHGTANYWGRRGATRVVLARELNMDEVTGMMPSLEVEAQVQVHGMTNIYHSKRSLVHSYMANQGRPVEDDNVGLTRGLYLIEAERRDERFPIYEDANGTHIMSSGDICILEDLHLLMEAGVQSFKIEGILQSAAYNVAAARAYRRAIDLFAEDPAGYAFDETWLDEIRALQDPERELSFGFFYKEQVY</sequence>
<dbReference type="KEGG" id="saca:FFV09_03685"/>
<dbReference type="AlphaFoldDB" id="A0A4Y6UUM0"/>
<proteinExistence type="predicted"/>
<dbReference type="RefSeq" id="WP_141446427.1">
    <property type="nucleotide sequence ID" value="NZ_CP041217.1"/>
</dbReference>
<dbReference type="EMBL" id="CP041217">
    <property type="protein sequence ID" value="QDH20041.1"/>
    <property type="molecule type" value="Genomic_DNA"/>
</dbReference>
<dbReference type="PANTHER" id="PTHR30217:SF7">
    <property type="entry name" value="TRNA HYDROXYLATION PROTEIN P2"/>
    <property type="match status" value="1"/>
</dbReference>
<accession>A0A4Y6UUM0</accession>
<organism evidence="1 2">
    <name type="scientific">Saccharibacillus brassicae</name>
    <dbReference type="NCBI Taxonomy" id="2583377"/>
    <lineage>
        <taxon>Bacteria</taxon>
        <taxon>Bacillati</taxon>
        <taxon>Bacillota</taxon>
        <taxon>Bacilli</taxon>
        <taxon>Bacillales</taxon>
        <taxon>Paenibacillaceae</taxon>
        <taxon>Saccharibacillus</taxon>
    </lineage>
</organism>
<protein>
    <submittedName>
        <fullName evidence="1">U32 family peptidase</fullName>
    </submittedName>
</protein>
<evidence type="ECO:0000313" key="1">
    <source>
        <dbReference type="EMBL" id="QDH20041.1"/>
    </source>
</evidence>
<keyword evidence="2" id="KW-1185">Reference proteome</keyword>
<dbReference type="Proteomes" id="UP000316968">
    <property type="component" value="Chromosome"/>
</dbReference>
<gene>
    <name evidence="1" type="ORF">FFV09_03685</name>
</gene>
<reference evidence="1 2" key="1">
    <citation type="submission" date="2019-06" db="EMBL/GenBank/DDBJ databases">
        <title>Saccharibacillus brassicae sp. nov., an endophytic bacterium isolated from Chinese cabbage seeds (Brassica pekinensis).</title>
        <authorList>
            <person name="Jiang L."/>
            <person name="Lee J."/>
            <person name="Kim S.W."/>
        </authorList>
    </citation>
    <scope>NUCLEOTIDE SEQUENCE [LARGE SCALE GENOMIC DNA]</scope>
    <source>
        <strain evidence="2">KCTC 43072 / ATSA2</strain>
    </source>
</reference>
<dbReference type="InterPro" id="IPR051454">
    <property type="entry name" value="RNA/ubiquinone_mod_enzymes"/>
</dbReference>